<evidence type="ECO:0000259" key="4">
    <source>
        <dbReference type="Pfam" id="PF13407"/>
    </source>
</evidence>
<dbReference type="Proteomes" id="UP000295680">
    <property type="component" value="Unassembled WGS sequence"/>
</dbReference>
<protein>
    <submittedName>
        <fullName evidence="5">Ribose transport system substrate-binding protein</fullName>
    </submittedName>
</protein>
<sequence length="347" mass="36641">MKRIPILALACCLVVSSCGASESAGDGTLKMGIAVANISLNFAHEMVEGAQLAAENEGGVSFKAVGPPNTDGPAEQQLFTNLTTTNPDGVVLENLDPPIFTRPAAQAVDKGVPVVALDTAPTDGSKITFYVGNDNYNLGVMLADELLKRLPPQPNGSVVVGVPNPGTPVLDSRAKGIKDTLNQKAPGIKVLGPFQTYSDPNQNYGAWAALVHANASALAFLGVGDADSYDLAKIKQTENGQYLVAGADVDAKTLQGVKSGLDFVTIDPEHFLKGYVVTALLIRSVKQKKPLPKGWLNMPGLVVDSSNIDAVLQRQTSPKAAYEFYKPEIDKILADPNAYLKPMSDAR</sequence>
<feature type="chain" id="PRO_5020679634" evidence="3">
    <location>
        <begin position="21"/>
        <end position="347"/>
    </location>
</feature>
<proteinExistence type="inferred from homology"/>
<comment type="similarity">
    <text evidence="2">Belongs to the bacterial solute-binding protein 2 family.</text>
</comment>
<dbReference type="PANTHER" id="PTHR30036">
    <property type="entry name" value="D-XYLOSE-BINDING PERIPLASMIC PROTEIN"/>
    <property type="match status" value="1"/>
</dbReference>
<dbReference type="EMBL" id="SLWS01000008">
    <property type="protein sequence ID" value="TCO54815.1"/>
    <property type="molecule type" value="Genomic_DNA"/>
</dbReference>
<dbReference type="Gene3D" id="3.40.50.2300">
    <property type="match status" value="2"/>
</dbReference>
<dbReference type="GO" id="GO:0030246">
    <property type="term" value="F:carbohydrate binding"/>
    <property type="evidence" value="ECO:0007669"/>
    <property type="project" value="TreeGrafter"/>
</dbReference>
<dbReference type="OrthoDB" id="3286068at2"/>
<dbReference type="PROSITE" id="PS51257">
    <property type="entry name" value="PROKAR_LIPOPROTEIN"/>
    <property type="match status" value="1"/>
</dbReference>
<dbReference type="RefSeq" id="WP_132122608.1">
    <property type="nucleotide sequence ID" value="NZ_SLWS01000008.1"/>
</dbReference>
<feature type="signal peptide" evidence="3">
    <location>
        <begin position="1"/>
        <end position="20"/>
    </location>
</feature>
<evidence type="ECO:0000256" key="2">
    <source>
        <dbReference type="ARBA" id="ARBA00007639"/>
    </source>
</evidence>
<evidence type="ECO:0000313" key="6">
    <source>
        <dbReference type="Proteomes" id="UP000295680"/>
    </source>
</evidence>
<dbReference type="Pfam" id="PF13407">
    <property type="entry name" value="Peripla_BP_4"/>
    <property type="match status" value="1"/>
</dbReference>
<dbReference type="InterPro" id="IPR025997">
    <property type="entry name" value="SBP_2_dom"/>
</dbReference>
<evidence type="ECO:0000256" key="1">
    <source>
        <dbReference type="ARBA" id="ARBA00004196"/>
    </source>
</evidence>
<dbReference type="SUPFAM" id="SSF53822">
    <property type="entry name" value="Periplasmic binding protein-like I"/>
    <property type="match status" value="1"/>
</dbReference>
<reference evidence="5 6" key="1">
    <citation type="submission" date="2019-03" db="EMBL/GenBank/DDBJ databases">
        <title>Genomic Encyclopedia of Type Strains, Phase IV (KMG-IV): sequencing the most valuable type-strain genomes for metagenomic binning, comparative biology and taxonomic classification.</title>
        <authorList>
            <person name="Goeker M."/>
        </authorList>
    </citation>
    <scope>NUCLEOTIDE SEQUENCE [LARGE SCALE GENOMIC DNA]</scope>
    <source>
        <strain evidence="5 6">DSM 45934</strain>
    </source>
</reference>
<name>A0A4R2JKW1_9PSEU</name>
<feature type="domain" description="Periplasmic binding protein" evidence="4">
    <location>
        <begin position="32"/>
        <end position="288"/>
    </location>
</feature>
<keyword evidence="6" id="KW-1185">Reference proteome</keyword>
<evidence type="ECO:0000313" key="5">
    <source>
        <dbReference type="EMBL" id="TCO54815.1"/>
    </source>
</evidence>
<gene>
    <name evidence="5" type="ORF">EV192_108103</name>
</gene>
<evidence type="ECO:0000256" key="3">
    <source>
        <dbReference type="SAM" id="SignalP"/>
    </source>
</evidence>
<accession>A0A4R2JKW1</accession>
<comment type="subcellular location">
    <subcellularLocation>
        <location evidence="1">Cell envelope</location>
    </subcellularLocation>
</comment>
<dbReference type="PANTHER" id="PTHR30036:SF7">
    <property type="entry name" value="ABC TRANSPORTER PERIPLASMIC-BINDING PROTEIN YPHF"/>
    <property type="match status" value="1"/>
</dbReference>
<dbReference type="AlphaFoldDB" id="A0A4R2JKW1"/>
<dbReference type="InterPro" id="IPR028082">
    <property type="entry name" value="Peripla_BP_I"/>
</dbReference>
<comment type="caution">
    <text evidence="5">The sequence shown here is derived from an EMBL/GenBank/DDBJ whole genome shotgun (WGS) entry which is preliminary data.</text>
</comment>
<keyword evidence="3" id="KW-0732">Signal</keyword>
<dbReference type="GO" id="GO:0030288">
    <property type="term" value="C:outer membrane-bounded periplasmic space"/>
    <property type="evidence" value="ECO:0007669"/>
    <property type="project" value="TreeGrafter"/>
</dbReference>
<dbReference type="InterPro" id="IPR050555">
    <property type="entry name" value="Bact_Solute-Bind_Prot2"/>
</dbReference>
<organism evidence="5 6">
    <name type="scientific">Actinocrispum wychmicini</name>
    <dbReference type="NCBI Taxonomy" id="1213861"/>
    <lineage>
        <taxon>Bacteria</taxon>
        <taxon>Bacillati</taxon>
        <taxon>Actinomycetota</taxon>
        <taxon>Actinomycetes</taxon>
        <taxon>Pseudonocardiales</taxon>
        <taxon>Pseudonocardiaceae</taxon>
        <taxon>Actinocrispum</taxon>
    </lineage>
</organism>